<dbReference type="PRINTS" id="PR01590">
    <property type="entry name" value="HTHFIS"/>
</dbReference>
<dbReference type="Pfam" id="PF02954">
    <property type="entry name" value="HTH_8"/>
    <property type="match status" value="1"/>
</dbReference>
<dbReference type="InterPro" id="IPR002078">
    <property type="entry name" value="Sigma_54_int"/>
</dbReference>
<reference evidence="7" key="1">
    <citation type="journal article" date="2020" name="mSystems">
        <title>Genome- and Community-Level Interaction Insights into Carbon Utilization and Element Cycling Functions of Hydrothermarchaeota in Hydrothermal Sediment.</title>
        <authorList>
            <person name="Zhou Z."/>
            <person name="Liu Y."/>
            <person name="Xu W."/>
            <person name="Pan J."/>
            <person name="Luo Z.H."/>
            <person name="Li M."/>
        </authorList>
    </citation>
    <scope>NUCLEOTIDE SEQUENCE [LARGE SCALE GENOMIC DNA]</scope>
    <source>
        <strain evidence="7">SpSt-132</strain>
    </source>
</reference>
<dbReference type="InterPro" id="IPR003018">
    <property type="entry name" value="GAF"/>
</dbReference>
<dbReference type="InterPro" id="IPR029016">
    <property type="entry name" value="GAF-like_dom_sf"/>
</dbReference>
<dbReference type="SUPFAM" id="SSF55781">
    <property type="entry name" value="GAF domain-like"/>
    <property type="match status" value="1"/>
</dbReference>
<dbReference type="Pfam" id="PF25601">
    <property type="entry name" value="AAA_lid_14"/>
    <property type="match status" value="1"/>
</dbReference>
<dbReference type="CDD" id="cd00009">
    <property type="entry name" value="AAA"/>
    <property type="match status" value="1"/>
</dbReference>
<dbReference type="Gene3D" id="1.10.10.60">
    <property type="entry name" value="Homeodomain-like"/>
    <property type="match status" value="1"/>
</dbReference>
<keyword evidence="1" id="KW-0547">Nucleotide-binding</keyword>
<dbReference type="Gene3D" id="3.40.50.300">
    <property type="entry name" value="P-loop containing nucleotide triphosphate hydrolases"/>
    <property type="match status" value="1"/>
</dbReference>
<evidence type="ECO:0000256" key="2">
    <source>
        <dbReference type="ARBA" id="ARBA00022840"/>
    </source>
</evidence>
<keyword evidence="3" id="KW-0805">Transcription regulation</keyword>
<dbReference type="InterPro" id="IPR025943">
    <property type="entry name" value="Sigma_54_int_dom_ATP-bd_2"/>
</dbReference>
<keyword evidence="4" id="KW-0238">DNA-binding</keyword>
<proteinExistence type="predicted"/>
<dbReference type="PROSITE" id="PS00688">
    <property type="entry name" value="SIGMA54_INTERACT_3"/>
    <property type="match status" value="1"/>
</dbReference>
<dbReference type="Pfam" id="PF00158">
    <property type="entry name" value="Sigma54_activat"/>
    <property type="match status" value="1"/>
</dbReference>
<dbReference type="SMART" id="SM00382">
    <property type="entry name" value="AAA"/>
    <property type="match status" value="1"/>
</dbReference>
<comment type="caution">
    <text evidence="7">The sequence shown here is derived from an EMBL/GenBank/DDBJ whole genome shotgun (WGS) entry which is preliminary data.</text>
</comment>
<keyword evidence="5" id="KW-0804">Transcription</keyword>
<name>A0A7C2V2R8_9AQUI</name>
<dbReference type="GO" id="GO:0043565">
    <property type="term" value="F:sequence-specific DNA binding"/>
    <property type="evidence" value="ECO:0007669"/>
    <property type="project" value="InterPro"/>
</dbReference>
<dbReference type="EMBL" id="DSFP01000027">
    <property type="protein sequence ID" value="HEW45460.1"/>
    <property type="molecule type" value="Genomic_DNA"/>
</dbReference>
<sequence>MDTEILKRFMSGELQLLYNLSKKLTTMNLNPGQLMKDLVYMLGELEGVRRVALYVANADTSSVSLVSSIGVNESNVTLNKEEGVVGFIFREGYPVVIKNLMEEPLFLNKIKRERLNDVSFIGVPIRYDDKVVGVITVDVNKEFIATAYLADLLLMVANLIGSYIYTYMKLKERESVLKEEIATLKRELIKKFKVEGFIGVSRAYESIIKQVLKVAELDVTVMIRGESGTGKTTLAKVIHYLSKRKNRPFVEVNCSTIPTELFEAELFGYEKGAFTGAYTTKIGKLEAANGGTIFFDEIGDLSLTTQAKLLRFIQTKEFERLGSTKTQRSDVRIIVATNKNLEDMVAEGEFREDLYYRIAVYPIYIPPLRERKEDIPVLVEHYIAQLSNMMGRRLKIEENALKVLTSCDFPGNVRELVNCLTRAAISSNMDLIKVSDLSCIGTGVCFSHIKKHIKKEDTEKENIQMRTTEQKDPTVYVPKDERTLIMETLEKVGYVKAKAARLLGMTVRQLNYRVKKYNIPIKKI</sequence>
<dbReference type="AlphaFoldDB" id="A0A7C2V2R8"/>
<dbReference type="PROSITE" id="PS00676">
    <property type="entry name" value="SIGMA54_INTERACT_2"/>
    <property type="match status" value="1"/>
</dbReference>
<dbReference type="PROSITE" id="PS00675">
    <property type="entry name" value="SIGMA54_INTERACT_1"/>
    <property type="match status" value="1"/>
</dbReference>
<dbReference type="FunFam" id="3.40.50.300:FF:000006">
    <property type="entry name" value="DNA-binding transcriptional regulator NtrC"/>
    <property type="match status" value="1"/>
</dbReference>
<dbReference type="InterPro" id="IPR003593">
    <property type="entry name" value="AAA+_ATPase"/>
</dbReference>
<dbReference type="InterPro" id="IPR009057">
    <property type="entry name" value="Homeodomain-like_sf"/>
</dbReference>
<evidence type="ECO:0000256" key="4">
    <source>
        <dbReference type="ARBA" id="ARBA00023125"/>
    </source>
</evidence>
<dbReference type="SUPFAM" id="SSF46689">
    <property type="entry name" value="Homeodomain-like"/>
    <property type="match status" value="1"/>
</dbReference>
<evidence type="ECO:0000256" key="1">
    <source>
        <dbReference type="ARBA" id="ARBA00022741"/>
    </source>
</evidence>
<dbReference type="GO" id="GO:0006355">
    <property type="term" value="P:regulation of DNA-templated transcription"/>
    <property type="evidence" value="ECO:0007669"/>
    <property type="project" value="InterPro"/>
</dbReference>
<accession>A0A7C2V2R8</accession>
<dbReference type="Gene3D" id="3.30.450.40">
    <property type="match status" value="1"/>
</dbReference>
<protein>
    <submittedName>
        <fullName evidence="7">GAF domain-containing protein</fullName>
    </submittedName>
</protein>
<evidence type="ECO:0000259" key="6">
    <source>
        <dbReference type="PROSITE" id="PS50045"/>
    </source>
</evidence>
<evidence type="ECO:0000256" key="5">
    <source>
        <dbReference type="ARBA" id="ARBA00023163"/>
    </source>
</evidence>
<dbReference type="Gene3D" id="1.10.8.60">
    <property type="match status" value="1"/>
</dbReference>
<evidence type="ECO:0000256" key="3">
    <source>
        <dbReference type="ARBA" id="ARBA00023015"/>
    </source>
</evidence>
<dbReference type="GO" id="GO:0005524">
    <property type="term" value="F:ATP binding"/>
    <property type="evidence" value="ECO:0007669"/>
    <property type="project" value="UniProtKB-KW"/>
</dbReference>
<dbReference type="Pfam" id="PF01590">
    <property type="entry name" value="GAF"/>
    <property type="match status" value="1"/>
</dbReference>
<dbReference type="PANTHER" id="PTHR32071">
    <property type="entry name" value="TRANSCRIPTIONAL REGULATORY PROTEIN"/>
    <property type="match status" value="1"/>
</dbReference>
<dbReference type="PANTHER" id="PTHR32071:SF57">
    <property type="entry name" value="C4-DICARBOXYLATE TRANSPORT TRANSCRIPTIONAL REGULATORY PROTEIN DCTD"/>
    <property type="match status" value="1"/>
</dbReference>
<keyword evidence="2" id="KW-0067">ATP-binding</keyword>
<dbReference type="InterPro" id="IPR025944">
    <property type="entry name" value="Sigma_54_int_dom_CS"/>
</dbReference>
<dbReference type="PROSITE" id="PS50045">
    <property type="entry name" value="SIGMA54_INTERACT_4"/>
    <property type="match status" value="1"/>
</dbReference>
<dbReference type="InterPro" id="IPR058031">
    <property type="entry name" value="AAA_lid_NorR"/>
</dbReference>
<feature type="domain" description="Sigma-54 factor interaction" evidence="6">
    <location>
        <begin position="197"/>
        <end position="425"/>
    </location>
</feature>
<dbReference type="SUPFAM" id="SSF52540">
    <property type="entry name" value="P-loop containing nucleoside triphosphate hydrolases"/>
    <property type="match status" value="1"/>
</dbReference>
<dbReference type="InterPro" id="IPR025662">
    <property type="entry name" value="Sigma_54_int_dom_ATP-bd_1"/>
</dbReference>
<organism evidence="7">
    <name type="scientific">Hydrogenobacter sp</name>
    <dbReference type="NCBI Taxonomy" id="2152829"/>
    <lineage>
        <taxon>Bacteria</taxon>
        <taxon>Pseudomonadati</taxon>
        <taxon>Aquificota</taxon>
        <taxon>Aquificia</taxon>
        <taxon>Aquificales</taxon>
        <taxon>Aquificaceae</taxon>
        <taxon>Hydrogenobacter</taxon>
    </lineage>
</organism>
<gene>
    <name evidence="7" type="ORF">ENO47_02140</name>
</gene>
<dbReference type="SMART" id="SM00065">
    <property type="entry name" value="GAF"/>
    <property type="match status" value="1"/>
</dbReference>
<dbReference type="InterPro" id="IPR002197">
    <property type="entry name" value="HTH_Fis"/>
</dbReference>
<evidence type="ECO:0000313" key="7">
    <source>
        <dbReference type="EMBL" id="HEW45460.1"/>
    </source>
</evidence>
<dbReference type="InterPro" id="IPR027417">
    <property type="entry name" value="P-loop_NTPase"/>
</dbReference>